<feature type="transmembrane region" description="Helical" evidence="1">
    <location>
        <begin position="594"/>
        <end position="616"/>
    </location>
</feature>
<dbReference type="InParanoid" id="T0QXB5"/>
<keyword evidence="1" id="KW-0472">Membrane</keyword>
<feature type="transmembrane region" description="Helical" evidence="1">
    <location>
        <begin position="1563"/>
        <end position="1585"/>
    </location>
</feature>
<feature type="transmembrane region" description="Helical" evidence="1">
    <location>
        <begin position="704"/>
        <end position="725"/>
    </location>
</feature>
<keyword evidence="3" id="KW-1185">Reference proteome</keyword>
<evidence type="ECO:0000256" key="1">
    <source>
        <dbReference type="SAM" id="Phobius"/>
    </source>
</evidence>
<feature type="transmembrane region" description="Helical" evidence="1">
    <location>
        <begin position="636"/>
        <end position="658"/>
    </location>
</feature>
<feature type="transmembrane region" description="Helical" evidence="1">
    <location>
        <begin position="49"/>
        <end position="71"/>
    </location>
</feature>
<keyword evidence="1" id="KW-1133">Transmembrane helix</keyword>
<name>T0QXB5_SAPDV</name>
<accession>T0QXB5</accession>
<feature type="transmembrane region" description="Helical" evidence="1">
    <location>
        <begin position="1525"/>
        <end position="1543"/>
    </location>
</feature>
<organism evidence="2 3">
    <name type="scientific">Saprolegnia diclina (strain VS20)</name>
    <dbReference type="NCBI Taxonomy" id="1156394"/>
    <lineage>
        <taxon>Eukaryota</taxon>
        <taxon>Sar</taxon>
        <taxon>Stramenopiles</taxon>
        <taxon>Oomycota</taxon>
        <taxon>Saprolegniomycetes</taxon>
        <taxon>Saprolegniales</taxon>
        <taxon>Saprolegniaceae</taxon>
        <taxon>Saprolegnia</taxon>
    </lineage>
</organism>
<dbReference type="OrthoDB" id="78969at2759"/>
<feature type="transmembrane region" description="Helical" evidence="1">
    <location>
        <begin position="888"/>
        <end position="908"/>
    </location>
</feature>
<proteinExistence type="predicted"/>
<dbReference type="eggNOG" id="ENOG502SD6V">
    <property type="taxonomic scope" value="Eukaryota"/>
</dbReference>
<reference evidence="2 3" key="1">
    <citation type="submission" date="2012-04" db="EMBL/GenBank/DDBJ databases">
        <title>The Genome Sequence of Saprolegnia declina VS20.</title>
        <authorList>
            <consortium name="The Broad Institute Genome Sequencing Platform"/>
            <person name="Russ C."/>
            <person name="Nusbaum C."/>
            <person name="Tyler B."/>
            <person name="van West P."/>
            <person name="Dieguez-Uribeondo J."/>
            <person name="de Bruijn I."/>
            <person name="Tripathy S."/>
            <person name="Jiang R."/>
            <person name="Young S.K."/>
            <person name="Zeng Q."/>
            <person name="Gargeya S."/>
            <person name="Fitzgerald M."/>
            <person name="Haas B."/>
            <person name="Abouelleil A."/>
            <person name="Alvarado L."/>
            <person name="Arachchi H.M."/>
            <person name="Berlin A."/>
            <person name="Chapman S.B."/>
            <person name="Goldberg J."/>
            <person name="Griggs A."/>
            <person name="Gujja S."/>
            <person name="Hansen M."/>
            <person name="Howarth C."/>
            <person name="Imamovic A."/>
            <person name="Larimer J."/>
            <person name="McCowen C."/>
            <person name="Montmayeur A."/>
            <person name="Murphy C."/>
            <person name="Neiman D."/>
            <person name="Pearson M."/>
            <person name="Priest M."/>
            <person name="Roberts A."/>
            <person name="Saif S."/>
            <person name="Shea T."/>
            <person name="Sisk P."/>
            <person name="Sykes S."/>
            <person name="Wortman J."/>
            <person name="Nusbaum C."/>
            <person name="Birren B."/>
        </authorList>
    </citation>
    <scope>NUCLEOTIDE SEQUENCE [LARGE SCALE GENOMIC DNA]</scope>
    <source>
        <strain evidence="2 3">VS20</strain>
    </source>
</reference>
<dbReference type="OMA" id="DIKCWRT"/>
<dbReference type="EMBL" id="JH767140">
    <property type="protein sequence ID" value="EQC38700.1"/>
    <property type="molecule type" value="Genomic_DNA"/>
</dbReference>
<feature type="transmembrane region" description="Helical" evidence="1">
    <location>
        <begin position="1485"/>
        <end position="1505"/>
    </location>
</feature>
<dbReference type="VEuPathDB" id="FungiDB:SDRG_03665"/>
<protein>
    <submittedName>
        <fullName evidence="2">Uncharacterized protein</fullName>
    </submittedName>
</protein>
<sequence>MSSDAKSQRSQMRVYAGSSTATSSIHVLPKTMNDPPPSLRLPFLLEIGGMLSVVVAVGLGVYALLVFASYLETDFLVPNFGTAVPVLVAALNHRLAVTGIGAVDVVAPQAAYVPLLQGVSPAYPRLIMYQELTRLLDGVRGLRRLAATQVVMMVSPYCWADLNKTYELAYTVKRQARCKQTEATNGAVHLETVLRNIDFNGFLEATQGLFLSAIAHPIARSGAPGAAWLSALQTHVWTAESDEVALWTSFGLNRYTLQYGTGIRIGVLETVQVETALGQSLLLPLKTMPTTNRWTFRTTKVLYNLLYNDLYAIGLNQSLVRGTTNYFGDIDVSQIEAYAQGLPLRPAQQAIHDMIGSLGSIDAKWMPPPHSLVAAVATFQAAINAHLVAVSSLPAIDMARESLYPTPRRWANPQLRFVSGNPMCTTGTPQSFVQQTFGFDDICSSQTPLTLEWHGFNAAFALWLLGGSVSATDVCAPFPGAPQACERLLADATTLYAAMSPPPLDPSLLSELAALQIGLLQILSTNQAAITIDQQLLLAPDFVFLGAMYLYDWATNFREVVSFQGDEGTHTLVSTLYDAVAADPMAPPAAFGPYLWYLATVTSSTLAALAVLLFGLRCCSSSAGYDWLRFTPLVASVWVSRNLLVFRSVAAILCLATAPLDASTHGLTRLVLAPRSIWISSLLALETLWLAHVAHDVLMPLSDAWLELPIAFMGWFVLVLIDQVAPITPSASLDRQCYAINMDQTTYCASGTVRAGSFHRSVVVTAVVGAVIVASFAWSIWRQRSSTQGPMLRPSAMLPQMAPLHVTATGHQVSMVTAVMCGLVPLAWRDHTYVFDLKLWLALPSDGTALASAAHARVTVLPFSAPSTASRAATTAPSVLRRKSVQRLLRFVGLSYIGVTLWSNTAYLSVLETALGNDFGWPGFNSTGMHAFLANTFNRQLLTSTDATLALHDPMFGDPLQSYNSSATTVTWYPTMARRYLFNASAPLQELVLGLRAMDPCQLPWMFTQYCWLDLDRTWEMASTRQRQVRCTASQHNGARYLETSLRNVQDWTTWRSCWGTSFDVGIGNDLAATVTGRRWLQLVQSNLLSVPEEVDVWKAYGISVFLLQWQNYKDTGLSDAMVITTPFGLPYTLPISERKGVLHLDRQTSHRMYWGLASDLWAVANNATSIGGLSLLRSSPKFAFTNATRAQLLFENRTLYAPLNPGLALYHSSLGPFGAVDMVYVSCPPSLLALYDYVLHAVGSVASLNVEAQTEFLSLPAKTYIGQLPRTLLNDPSLRLVGGNLMCGNDLPGSRPSGALLTLFSADTVCAWRYLDFLTPTTTGLVFALAAFDAVHRLEPSLDFDLFCASDVYAEPNCAAIYAASYAFMLNHLTNARDSFRPLATAAEADLQALSIEMTQYINRSGSMELYRINLLDPSDRPWTFFGWNYVTAWVIGQREVVSFQGDGGTVTAISRYTTPASLTLTEAAIPTRLSYVCQQCVRYVTGAIMAGAGVAAYYAIFVCRGHIEGMNLFAINRLIGHAWIGRTLLLVRGVTALWLLNTPSLELKAIGAGARFLALPLGWFPTLLASSELTWLVYIANDLLSCVTRQYTPSYAWKSSVAACVVAAAWTFAVPKHYIAYVHRHCSYVDMDLALVCTSGHVDLGHWSRVSIDVGLCLACVLILALVERLRRPQLPLAPAPSLLLNTTSVYSSNLAKWVVNGRQYMDRMSAAMGGLVTWRYRDVLYVFDIKCWRTFVVEPEAQCPFDVGAVLPLDRIC</sequence>
<gene>
    <name evidence="2" type="ORF">SDRG_03665</name>
</gene>
<feature type="transmembrane region" description="Helical" evidence="1">
    <location>
        <begin position="762"/>
        <end position="781"/>
    </location>
</feature>
<feature type="transmembrane region" description="Helical" evidence="1">
    <location>
        <begin position="1652"/>
        <end position="1669"/>
    </location>
</feature>
<feature type="transmembrane region" description="Helical" evidence="1">
    <location>
        <begin position="1597"/>
        <end position="1615"/>
    </location>
</feature>
<dbReference type="RefSeq" id="XP_008607524.1">
    <property type="nucleotide sequence ID" value="XM_008609302.1"/>
</dbReference>
<keyword evidence="1" id="KW-0812">Transmembrane</keyword>
<evidence type="ECO:0000313" key="2">
    <source>
        <dbReference type="EMBL" id="EQC38700.1"/>
    </source>
</evidence>
<feature type="transmembrane region" description="Helical" evidence="1">
    <location>
        <begin position="801"/>
        <end position="828"/>
    </location>
</feature>
<dbReference type="Proteomes" id="UP000030762">
    <property type="component" value="Unassembled WGS sequence"/>
</dbReference>
<evidence type="ECO:0000313" key="3">
    <source>
        <dbReference type="Proteomes" id="UP000030762"/>
    </source>
</evidence>
<dbReference type="GeneID" id="19944392"/>